<feature type="compositionally biased region" description="Basic residues" evidence="5">
    <location>
        <begin position="912"/>
        <end position="923"/>
    </location>
</feature>
<dbReference type="AlphaFoldDB" id="A0A9P6B1R1"/>
<organism evidence="7 8">
    <name type="scientific">Hydnum rufescens UP504</name>
    <dbReference type="NCBI Taxonomy" id="1448309"/>
    <lineage>
        <taxon>Eukaryota</taxon>
        <taxon>Fungi</taxon>
        <taxon>Dikarya</taxon>
        <taxon>Basidiomycota</taxon>
        <taxon>Agaricomycotina</taxon>
        <taxon>Agaricomycetes</taxon>
        <taxon>Cantharellales</taxon>
        <taxon>Hydnaceae</taxon>
        <taxon>Hydnum</taxon>
    </lineage>
</organism>
<dbReference type="InterPro" id="IPR006906">
    <property type="entry name" value="Timeless_N"/>
</dbReference>
<dbReference type="PANTHER" id="PTHR22940:SF4">
    <property type="entry name" value="PROTEIN TIMELESS HOMOLOG"/>
    <property type="match status" value="1"/>
</dbReference>
<dbReference type="PANTHER" id="PTHR22940">
    <property type="entry name" value="TIMEOUT/TIMELESS-2"/>
    <property type="match status" value="1"/>
</dbReference>
<accession>A0A9P6B1R1</accession>
<dbReference type="InterPro" id="IPR044998">
    <property type="entry name" value="Timeless"/>
</dbReference>
<feature type="region of interest" description="Disordered" evidence="5">
    <location>
        <begin position="905"/>
        <end position="952"/>
    </location>
</feature>
<name>A0A9P6B1R1_9AGAM</name>
<protein>
    <recommendedName>
        <fullName evidence="6">Timeless N-terminal domain-containing protein</fullName>
    </recommendedName>
</protein>
<feature type="region of interest" description="Disordered" evidence="5">
    <location>
        <begin position="1110"/>
        <end position="1133"/>
    </location>
</feature>
<sequence>MDRVVDISSEEEDEPQELSRHDILAPFIQSSVSALGGLQIISSGRVYEMGDSCLGCLKDLKKFWRKDDTDDERTVARIFWETRVLANDLVHILLETAGKGAVEDKRAIACADLITAMTWPIDVAEELKELDEEVDVGTDYTLLLRAQLSYKAELLRPDVLKAFLAIMAPPMAKSKRQADRTERDGQIINVILHAFRNLAFIKDLPVNAHASSDQAEYSSLQSKMIVMMQETRILDVFLTLAANTTDSLFNPYNAVLLEIFSLLYRGVKPQALALEQKTQPREQLRSLLEVEATNRRNELRRGATRHSRFGTTIAVKSGKHQYVLHHQKGVIADPSAILDMSKKKAKGKNQRQATSFESLSVQALSALQKTAIEFLESCFEPFFSSLLKDIKAERLKITESDNIRLLVVVRWFLEFFLSLRTKEIADDNKFASIEYADIQWKFEMVAEVVEKSWIGWVLRRMRMAMDDKPKQWTELRAGMDCLSQIVRILFAPLASITRANEPALVSRFCARASKTLQHQLYYNGEILEIALDSLKGYKQQSIAYLDSTIHLSYLLLRMLERWAKTQGEMYVRSKKKKKKITKGGGEEDGVVDEVPEEDVPGAMSQMFSEHMFTFEKFESRFAQEDVTRACLAYLARHREYDSSEKMKRVVGLMHRQAVKTKAEGLYFKVTTLDMFHSIILEQKILPRDPPYKDLIQLINYILRKFFKTVEEQPILVVEAFFPKNRGQWKQYSGYEPEIKETTKKAPKGKKPLADVEIKKGWSKEEELGIAVACLVDEGKMDLVDWVRTNLMTVIGLRLSILSEASEGDVNPGAGAPADPHGDMAEALRRFEDYSIPYVKEEYAEAATKDPHLRLVLRLVECFVKDPEADELEWYVPAAITPDILQEHLDVIARYLAEPVDLDGKKPSEMLQKKRARRTRRRTRAASPSSSSDSSDDEAVPKKRKAKRRKEEVEYKSAEFIDDALLGDDEEFYRKEEEIRRRAETVAETGGKSLMKATGTKKRKRGAKEDKTITNKSIPSTSKAGSRKKRRQAHDETDSEEGASTLQPHRLQMNPQQPRRNLVRGQGHDLVIRLLAKPPPYYPHPKQMHWLPLRLLVRAVRLLTLFGPRITKSPRTASEPEGRTRTMESKCTCS</sequence>
<keyword evidence="3" id="KW-0539">Nucleus</keyword>
<evidence type="ECO:0000313" key="8">
    <source>
        <dbReference type="Proteomes" id="UP000886523"/>
    </source>
</evidence>
<dbReference type="GO" id="GO:0003677">
    <property type="term" value="F:DNA binding"/>
    <property type="evidence" value="ECO:0007669"/>
    <property type="project" value="TreeGrafter"/>
</dbReference>
<dbReference type="GO" id="GO:0031298">
    <property type="term" value="C:replication fork protection complex"/>
    <property type="evidence" value="ECO:0007669"/>
    <property type="project" value="TreeGrafter"/>
</dbReference>
<comment type="caution">
    <text evidence="7">The sequence shown here is derived from an EMBL/GenBank/DDBJ whole genome shotgun (WGS) entry which is preliminary data.</text>
</comment>
<feature type="compositionally biased region" description="Polar residues" evidence="5">
    <location>
        <begin position="1041"/>
        <end position="1058"/>
    </location>
</feature>
<feature type="compositionally biased region" description="Basic and acidic residues" evidence="5">
    <location>
        <begin position="1117"/>
        <end position="1127"/>
    </location>
</feature>
<feature type="domain" description="Timeless N-terminal" evidence="6">
    <location>
        <begin position="46"/>
        <end position="315"/>
    </location>
</feature>
<feature type="compositionally biased region" description="Polar residues" evidence="5">
    <location>
        <begin position="1013"/>
        <end position="1023"/>
    </location>
</feature>
<dbReference type="OrthoDB" id="310853at2759"/>
<dbReference type="GO" id="GO:0006281">
    <property type="term" value="P:DNA repair"/>
    <property type="evidence" value="ECO:0007669"/>
    <property type="project" value="TreeGrafter"/>
</dbReference>
<comment type="subcellular location">
    <subcellularLocation>
        <location evidence="1">Nucleus</location>
    </subcellularLocation>
</comment>
<keyword evidence="8" id="KW-1185">Reference proteome</keyword>
<evidence type="ECO:0000259" key="6">
    <source>
        <dbReference type="Pfam" id="PF04821"/>
    </source>
</evidence>
<evidence type="ECO:0000256" key="4">
    <source>
        <dbReference type="ARBA" id="ARBA00023306"/>
    </source>
</evidence>
<evidence type="ECO:0000256" key="5">
    <source>
        <dbReference type="SAM" id="MobiDB-lite"/>
    </source>
</evidence>
<evidence type="ECO:0000313" key="7">
    <source>
        <dbReference type="EMBL" id="KAF9516043.1"/>
    </source>
</evidence>
<proteinExistence type="predicted"/>
<dbReference type="GO" id="GO:0000076">
    <property type="term" value="P:DNA replication checkpoint signaling"/>
    <property type="evidence" value="ECO:0007669"/>
    <property type="project" value="TreeGrafter"/>
</dbReference>
<keyword evidence="2" id="KW-0236">DNA replication inhibitor</keyword>
<evidence type="ECO:0000256" key="3">
    <source>
        <dbReference type="ARBA" id="ARBA00023242"/>
    </source>
</evidence>
<dbReference type="Pfam" id="PF04821">
    <property type="entry name" value="TIMELESS"/>
    <property type="match status" value="1"/>
</dbReference>
<dbReference type="GO" id="GO:0043111">
    <property type="term" value="P:replication fork arrest"/>
    <property type="evidence" value="ECO:0007669"/>
    <property type="project" value="TreeGrafter"/>
</dbReference>
<keyword evidence="4" id="KW-0131">Cell cycle</keyword>
<dbReference type="Proteomes" id="UP000886523">
    <property type="component" value="Unassembled WGS sequence"/>
</dbReference>
<reference evidence="7" key="1">
    <citation type="journal article" date="2020" name="Nat. Commun.">
        <title>Large-scale genome sequencing of mycorrhizal fungi provides insights into the early evolution of symbiotic traits.</title>
        <authorList>
            <person name="Miyauchi S."/>
            <person name="Kiss E."/>
            <person name="Kuo A."/>
            <person name="Drula E."/>
            <person name="Kohler A."/>
            <person name="Sanchez-Garcia M."/>
            <person name="Morin E."/>
            <person name="Andreopoulos B."/>
            <person name="Barry K.W."/>
            <person name="Bonito G."/>
            <person name="Buee M."/>
            <person name="Carver A."/>
            <person name="Chen C."/>
            <person name="Cichocki N."/>
            <person name="Clum A."/>
            <person name="Culley D."/>
            <person name="Crous P.W."/>
            <person name="Fauchery L."/>
            <person name="Girlanda M."/>
            <person name="Hayes R.D."/>
            <person name="Keri Z."/>
            <person name="LaButti K."/>
            <person name="Lipzen A."/>
            <person name="Lombard V."/>
            <person name="Magnuson J."/>
            <person name="Maillard F."/>
            <person name="Murat C."/>
            <person name="Nolan M."/>
            <person name="Ohm R.A."/>
            <person name="Pangilinan J."/>
            <person name="Pereira M.F."/>
            <person name="Perotto S."/>
            <person name="Peter M."/>
            <person name="Pfister S."/>
            <person name="Riley R."/>
            <person name="Sitrit Y."/>
            <person name="Stielow J.B."/>
            <person name="Szollosi G."/>
            <person name="Zifcakova L."/>
            <person name="Stursova M."/>
            <person name="Spatafora J.W."/>
            <person name="Tedersoo L."/>
            <person name="Vaario L.M."/>
            <person name="Yamada A."/>
            <person name="Yan M."/>
            <person name="Wang P."/>
            <person name="Xu J."/>
            <person name="Bruns T."/>
            <person name="Baldrian P."/>
            <person name="Vilgalys R."/>
            <person name="Dunand C."/>
            <person name="Henrissat B."/>
            <person name="Grigoriev I.V."/>
            <person name="Hibbett D."/>
            <person name="Nagy L.G."/>
            <person name="Martin F.M."/>
        </authorList>
    </citation>
    <scope>NUCLEOTIDE SEQUENCE</scope>
    <source>
        <strain evidence="7">UP504</strain>
    </source>
</reference>
<evidence type="ECO:0000256" key="1">
    <source>
        <dbReference type="ARBA" id="ARBA00004123"/>
    </source>
</evidence>
<dbReference type="EMBL" id="MU128944">
    <property type="protein sequence ID" value="KAF9516043.1"/>
    <property type="molecule type" value="Genomic_DNA"/>
</dbReference>
<evidence type="ECO:0000256" key="2">
    <source>
        <dbReference type="ARBA" id="ARBA00022880"/>
    </source>
</evidence>
<gene>
    <name evidence="7" type="ORF">BS47DRAFT_1443938</name>
</gene>
<feature type="region of interest" description="Disordered" evidence="5">
    <location>
        <begin position="981"/>
        <end position="1060"/>
    </location>
</feature>